<organism evidence="1 2">
    <name type="scientific">Reticulomyxa filosa</name>
    <dbReference type="NCBI Taxonomy" id="46433"/>
    <lineage>
        <taxon>Eukaryota</taxon>
        <taxon>Sar</taxon>
        <taxon>Rhizaria</taxon>
        <taxon>Retaria</taxon>
        <taxon>Foraminifera</taxon>
        <taxon>Monothalamids</taxon>
        <taxon>Reticulomyxidae</taxon>
        <taxon>Reticulomyxa</taxon>
    </lineage>
</organism>
<dbReference type="Proteomes" id="UP000023152">
    <property type="component" value="Unassembled WGS sequence"/>
</dbReference>
<dbReference type="EMBL" id="ASPP01001111">
    <property type="protein sequence ID" value="ETO35981.1"/>
    <property type="molecule type" value="Genomic_DNA"/>
</dbReference>
<name>X6PCQ3_RETFI</name>
<accession>X6PCQ3</accession>
<proteinExistence type="predicted"/>
<dbReference type="AlphaFoldDB" id="X6PCQ3"/>
<comment type="caution">
    <text evidence="1">The sequence shown here is derived from an EMBL/GenBank/DDBJ whole genome shotgun (WGS) entry which is preliminary data.</text>
</comment>
<protein>
    <submittedName>
        <fullName evidence="1">Uncharacterized protein</fullName>
    </submittedName>
</protein>
<evidence type="ECO:0000313" key="2">
    <source>
        <dbReference type="Proteomes" id="UP000023152"/>
    </source>
</evidence>
<keyword evidence="2" id="KW-1185">Reference proteome</keyword>
<reference evidence="1 2" key="1">
    <citation type="journal article" date="2013" name="Curr. Biol.">
        <title>The Genome of the Foraminiferan Reticulomyxa filosa.</title>
        <authorList>
            <person name="Glockner G."/>
            <person name="Hulsmann N."/>
            <person name="Schleicher M."/>
            <person name="Noegel A.A."/>
            <person name="Eichinger L."/>
            <person name="Gallinger C."/>
            <person name="Pawlowski J."/>
            <person name="Sierra R."/>
            <person name="Euteneuer U."/>
            <person name="Pillet L."/>
            <person name="Moustafa A."/>
            <person name="Platzer M."/>
            <person name="Groth M."/>
            <person name="Szafranski K."/>
            <person name="Schliwa M."/>
        </authorList>
    </citation>
    <scope>NUCLEOTIDE SEQUENCE [LARGE SCALE GENOMIC DNA]</scope>
</reference>
<evidence type="ECO:0000313" key="1">
    <source>
        <dbReference type="EMBL" id="ETO35981.1"/>
    </source>
</evidence>
<sequence length="136" mass="15598">MDQSDMKVDETFNFVGTPFETLASLPIPFLDAQCITYKDEILIYGGYQQRNCYSYHIIKHENKLICSYPDDIDLEGHCVVKMVNNDKNDNKDSNEITLLSFGDRTKIVLCSSDTIIIICNIESGDKIQVLKRYKIC</sequence>
<gene>
    <name evidence="1" type="ORF">RFI_01081</name>
</gene>